<dbReference type="HOGENOM" id="CLU_2904596_0_0_1"/>
<gene>
    <name evidence="2" type="ORF">LEMA_uP053420.1</name>
</gene>
<proteinExistence type="predicted"/>
<protein>
    <submittedName>
        <fullName evidence="2">Predicted protein</fullName>
    </submittedName>
</protein>
<dbReference type="Proteomes" id="UP000002668">
    <property type="component" value="Genome"/>
</dbReference>
<keyword evidence="3" id="KW-1185">Reference proteome</keyword>
<sequence>MPIAPITTRSSGGEMVHLQETLNKVPDPPPANHIHRQQRFATKSWKPVSTDMHGSINSEHKR</sequence>
<dbReference type="AlphaFoldDB" id="E4ZN33"/>
<feature type="region of interest" description="Disordered" evidence="1">
    <location>
        <begin position="39"/>
        <end position="62"/>
    </location>
</feature>
<evidence type="ECO:0000313" key="2">
    <source>
        <dbReference type="EMBL" id="CBX92636.1"/>
    </source>
</evidence>
<reference evidence="3" key="1">
    <citation type="journal article" date="2011" name="Nat. Commun.">
        <title>Effector diversification within compartments of the Leptosphaeria maculans genome affected by Repeat-Induced Point mutations.</title>
        <authorList>
            <person name="Rouxel T."/>
            <person name="Grandaubert J."/>
            <person name="Hane J.K."/>
            <person name="Hoede C."/>
            <person name="van de Wouw A.P."/>
            <person name="Couloux A."/>
            <person name="Dominguez V."/>
            <person name="Anthouard V."/>
            <person name="Bally P."/>
            <person name="Bourras S."/>
            <person name="Cozijnsen A.J."/>
            <person name="Ciuffetti L.M."/>
            <person name="Degrave A."/>
            <person name="Dilmaghani A."/>
            <person name="Duret L."/>
            <person name="Fudal I."/>
            <person name="Goodwin S.B."/>
            <person name="Gout L."/>
            <person name="Glaser N."/>
            <person name="Linglin J."/>
            <person name="Kema G.H.J."/>
            <person name="Lapalu N."/>
            <person name="Lawrence C.B."/>
            <person name="May K."/>
            <person name="Meyer M."/>
            <person name="Ollivier B."/>
            <person name="Poulain J."/>
            <person name="Schoch C.L."/>
            <person name="Simon A."/>
            <person name="Spatafora J.W."/>
            <person name="Stachowiak A."/>
            <person name="Turgeon B.G."/>
            <person name="Tyler B.M."/>
            <person name="Vincent D."/>
            <person name="Weissenbach J."/>
            <person name="Amselem J."/>
            <person name="Quesneville H."/>
            <person name="Oliver R.P."/>
            <person name="Wincker P."/>
            <person name="Balesdent M.-H."/>
            <person name="Howlett B.J."/>
        </authorList>
    </citation>
    <scope>NUCLEOTIDE SEQUENCE [LARGE SCALE GENOMIC DNA]</scope>
    <source>
        <strain evidence="3">JN3 / isolate v23.1.3 / race Av1-4-5-6-7-8</strain>
    </source>
</reference>
<accession>E4ZN33</accession>
<dbReference type="VEuPathDB" id="FungiDB:LEMA_uP053420.1"/>
<evidence type="ECO:0000313" key="3">
    <source>
        <dbReference type="Proteomes" id="UP000002668"/>
    </source>
</evidence>
<name>E4ZN33_LEPMJ</name>
<dbReference type="InParanoid" id="E4ZN33"/>
<dbReference type="EMBL" id="FP929094">
    <property type="protein sequence ID" value="CBX92636.1"/>
    <property type="molecule type" value="Genomic_DNA"/>
</dbReference>
<evidence type="ECO:0000256" key="1">
    <source>
        <dbReference type="SAM" id="MobiDB-lite"/>
    </source>
</evidence>
<organism evidence="3">
    <name type="scientific">Leptosphaeria maculans (strain JN3 / isolate v23.1.3 / race Av1-4-5-6-7-8)</name>
    <name type="common">Blackleg fungus</name>
    <name type="synonym">Phoma lingam</name>
    <dbReference type="NCBI Taxonomy" id="985895"/>
    <lineage>
        <taxon>Eukaryota</taxon>
        <taxon>Fungi</taxon>
        <taxon>Dikarya</taxon>
        <taxon>Ascomycota</taxon>
        <taxon>Pezizomycotina</taxon>
        <taxon>Dothideomycetes</taxon>
        <taxon>Pleosporomycetidae</taxon>
        <taxon>Pleosporales</taxon>
        <taxon>Pleosporineae</taxon>
        <taxon>Leptosphaeriaceae</taxon>
        <taxon>Plenodomus</taxon>
        <taxon>Plenodomus lingam/Leptosphaeria maculans species complex</taxon>
    </lineage>
</organism>